<dbReference type="PANTHER" id="PTHR30164">
    <property type="entry name" value="MTFA PEPTIDASE"/>
    <property type="match status" value="1"/>
</dbReference>
<organism evidence="1 2">
    <name type="scientific">Algoriphagus boseongensis</name>
    <dbReference type="NCBI Taxonomy" id="1442587"/>
    <lineage>
        <taxon>Bacteria</taxon>
        <taxon>Pseudomonadati</taxon>
        <taxon>Bacteroidota</taxon>
        <taxon>Cytophagia</taxon>
        <taxon>Cytophagales</taxon>
        <taxon>Cyclobacteriaceae</taxon>
        <taxon>Algoriphagus</taxon>
    </lineage>
</organism>
<sequence>MAAFFYYSMFGYLATKAVIELINEARWRLFPRKVSRDEIKFLENHFKYYSRLKPQHKKEFIDKLEMILSTKRLIARGGLEEITWEMEILVGATIAMVTFGWKRLKLAHFHTILIYPNPYFSTINKIYHRGEVNPKHGLIILSWQSFVEGYADFEDGINLGIHEIAHALKLANQIDTDGEREFDPKSFAEYKKWVPIEMEKVKAGEETIFRERAAFNEHEFFAVIIETFFEKSQEFKTYNPEFYQTVVHLLRQDPLTLQKPIQ</sequence>
<dbReference type="Pfam" id="PF06167">
    <property type="entry name" value="Peptidase_M90"/>
    <property type="match status" value="1"/>
</dbReference>
<comment type="caution">
    <text evidence="1">The sequence shown here is derived from an EMBL/GenBank/DDBJ whole genome shotgun (WGS) entry which is preliminary data.</text>
</comment>
<protein>
    <recommendedName>
        <fullName evidence="3">DgsA anti-repressor MtfA</fullName>
    </recommendedName>
</protein>
<dbReference type="GO" id="GO:0005829">
    <property type="term" value="C:cytosol"/>
    <property type="evidence" value="ECO:0007669"/>
    <property type="project" value="TreeGrafter"/>
</dbReference>
<evidence type="ECO:0000313" key="2">
    <source>
        <dbReference type="Proteomes" id="UP000294535"/>
    </source>
</evidence>
<dbReference type="GO" id="GO:0008237">
    <property type="term" value="F:metallopeptidase activity"/>
    <property type="evidence" value="ECO:0007669"/>
    <property type="project" value="InterPro"/>
</dbReference>
<dbReference type="GO" id="GO:0004177">
    <property type="term" value="F:aminopeptidase activity"/>
    <property type="evidence" value="ECO:0007669"/>
    <property type="project" value="TreeGrafter"/>
</dbReference>
<dbReference type="InterPro" id="IPR010384">
    <property type="entry name" value="MtfA_fam"/>
</dbReference>
<reference evidence="1 2" key="1">
    <citation type="submission" date="2019-03" db="EMBL/GenBank/DDBJ databases">
        <title>Genomic Encyclopedia of Type Strains, Phase III (KMG-III): the genomes of soil and plant-associated and newly described type strains.</title>
        <authorList>
            <person name="Whitman W."/>
        </authorList>
    </citation>
    <scope>NUCLEOTIDE SEQUENCE [LARGE SCALE GENOMIC DNA]</scope>
    <source>
        <strain evidence="1 2">CECT 8446</strain>
    </source>
</reference>
<dbReference type="Proteomes" id="UP000294535">
    <property type="component" value="Unassembled WGS sequence"/>
</dbReference>
<keyword evidence="2" id="KW-1185">Reference proteome</keyword>
<proteinExistence type="predicted"/>
<dbReference type="InterPro" id="IPR042252">
    <property type="entry name" value="MtfA_N"/>
</dbReference>
<evidence type="ECO:0000313" key="1">
    <source>
        <dbReference type="EMBL" id="TDQ16329.1"/>
    </source>
</evidence>
<gene>
    <name evidence="1" type="ORF">DFQ04_2446</name>
</gene>
<evidence type="ECO:0008006" key="3">
    <source>
        <dbReference type="Google" id="ProtNLM"/>
    </source>
</evidence>
<dbReference type="Gene3D" id="3.40.390.10">
    <property type="entry name" value="Collagenase (Catalytic Domain)"/>
    <property type="match status" value="1"/>
</dbReference>
<dbReference type="SUPFAM" id="SSF55486">
    <property type="entry name" value="Metalloproteases ('zincins'), catalytic domain"/>
    <property type="match status" value="1"/>
</dbReference>
<dbReference type="PANTHER" id="PTHR30164:SF2">
    <property type="entry name" value="PROTEIN MTFA"/>
    <property type="match status" value="1"/>
</dbReference>
<dbReference type="AlphaFoldDB" id="A0A4R6T4X7"/>
<accession>A0A4R6T4X7</accession>
<dbReference type="EMBL" id="SNYF01000007">
    <property type="protein sequence ID" value="TDQ16329.1"/>
    <property type="molecule type" value="Genomic_DNA"/>
</dbReference>
<dbReference type="InterPro" id="IPR024079">
    <property type="entry name" value="MetalloPept_cat_dom_sf"/>
</dbReference>
<dbReference type="Gene3D" id="1.10.472.150">
    <property type="entry name" value="Glucose-regulated metallo-peptidase M90, N-terminal domain"/>
    <property type="match status" value="1"/>
</dbReference>
<name>A0A4R6T4X7_9BACT</name>
<dbReference type="CDD" id="cd20170">
    <property type="entry name" value="Peptidase_M90-like"/>
    <property type="match status" value="1"/>
</dbReference>